<dbReference type="GO" id="GO:0004792">
    <property type="term" value="F:thiosulfate-cyanide sulfurtransferase activity"/>
    <property type="evidence" value="ECO:0007669"/>
    <property type="project" value="UniProtKB-EC"/>
</dbReference>
<evidence type="ECO:0000313" key="2">
    <source>
        <dbReference type="EMBL" id="CAG5074504.1"/>
    </source>
</evidence>
<keyword evidence="3" id="KW-1185">Reference proteome</keyword>
<proteinExistence type="predicted"/>
<name>A0ABM8UXW2_9BACT</name>
<dbReference type="EC" id="2.8.1.1" evidence="2"/>
<dbReference type="PANTHER" id="PTHR43031:SF1">
    <property type="entry name" value="PYRIDINE NUCLEOTIDE-DISULPHIDE OXIDOREDUCTASE"/>
    <property type="match status" value="1"/>
</dbReference>
<evidence type="ECO:0000313" key="3">
    <source>
        <dbReference type="Proteomes" id="UP000679725"/>
    </source>
</evidence>
<dbReference type="EMBL" id="CAJRAU010000011">
    <property type="protein sequence ID" value="CAG5074504.1"/>
    <property type="molecule type" value="Genomic_DNA"/>
</dbReference>
<dbReference type="Gene3D" id="3.40.250.10">
    <property type="entry name" value="Rhodanese-like domain"/>
    <property type="match status" value="1"/>
</dbReference>
<dbReference type="PROSITE" id="PS50206">
    <property type="entry name" value="RHODANESE_3"/>
    <property type="match status" value="1"/>
</dbReference>
<sequence>MSDKLIWLMFFSSLPLLTTARTSRVSESLTFFRQDSTNKSDSISVADLKSLMKTNSQVQVIDARMTKDFDRTRVIPGARRGDPTQVAQWAGSLDKTKPVVIYCVHGHRVSQQVVDHLRQSGFSAQKLTGGIEAWKQLKGATTILE</sequence>
<dbReference type="InterPro" id="IPR023695">
    <property type="entry name" value="Thiosulf_sulfurTrfase"/>
</dbReference>
<feature type="domain" description="Rhodanese" evidence="1">
    <location>
        <begin position="54"/>
        <end position="143"/>
    </location>
</feature>
<evidence type="ECO:0000259" key="1">
    <source>
        <dbReference type="PROSITE" id="PS50206"/>
    </source>
</evidence>
<dbReference type="InterPro" id="IPR001763">
    <property type="entry name" value="Rhodanese-like_dom"/>
</dbReference>
<dbReference type="InterPro" id="IPR036873">
    <property type="entry name" value="Rhodanese-like_dom_sf"/>
</dbReference>
<dbReference type="CDD" id="cd01444">
    <property type="entry name" value="GlpE_ST"/>
    <property type="match status" value="1"/>
</dbReference>
<keyword evidence="2" id="KW-0808">Transferase</keyword>
<accession>A0ABM8UXW2</accession>
<dbReference type="SMART" id="SM00450">
    <property type="entry name" value="RHOD"/>
    <property type="match status" value="1"/>
</dbReference>
<dbReference type="Proteomes" id="UP000679725">
    <property type="component" value="Unassembled WGS sequence"/>
</dbReference>
<dbReference type="SUPFAM" id="SSF52821">
    <property type="entry name" value="Rhodanese/Cell cycle control phosphatase"/>
    <property type="match status" value="1"/>
</dbReference>
<dbReference type="Pfam" id="PF00581">
    <property type="entry name" value="Rhodanese"/>
    <property type="match status" value="1"/>
</dbReference>
<reference evidence="2 3" key="1">
    <citation type="submission" date="2021-04" db="EMBL/GenBank/DDBJ databases">
        <authorList>
            <person name="Rodrigo-Torres L."/>
            <person name="Arahal R. D."/>
            <person name="Lucena T."/>
        </authorList>
    </citation>
    <scope>NUCLEOTIDE SEQUENCE [LARGE SCALE GENOMIC DNA]</scope>
    <source>
        <strain evidence="2 3">CECT 9623</strain>
    </source>
</reference>
<protein>
    <submittedName>
        <fullName evidence="2">Thiosulfate sulfurtransferase GlpE</fullName>
        <ecNumber evidence="2">2.8.1.1</ecNumber>
    </submittedName>
</protein>
<organism evidence="2 3">
    <name type="scientific">Dyadobacter linearis</name>
    <dbReference type="NCBI Taxonomy" id="2823330"/>
    <lineage>
        <taxon>Bacteria</taxon>
        <taxon>Pseudomonadati</taxon>
        <taxon>Bacteroidota</taxon>
        <taxon>Cytophagia</taxon>
        <taxon>Cytophagales</taxon>
        <taxon>Spirosomataceae</taxon>
        <taxon>Dyadobacter</taxon>
    </lineage>
</organism>
<gene>
    <name evidence="2" type="primary">glpE_4</name>
    <name evidence="2" type="ORF">DYBT9623_05191</name>
</gene>
<dbReference type="PANTHER" id="PTHR43031">
    <property type="entry name" value="FAD-DEPENDENT OXIDOREDUCTASE"/>
    <property type="match status" value="1"/>
</dbReference>
<dbReference type="InterPro" id="IPR050229">
    <property type="entry name" value="GlpE_sulfurtransferase"/>
</dbReference>
<comment type="caution">
    <text evidence="2">The sequence shown here is derived from an EMBL/GenBank/DDBJ whole genome shotgun (WGS) entry which is preliminary data.</text>
</comment>